<protein>
    <submittedName>
        <fullName evidence="1">Uncharacterized protein</fullName>
    </submittedName>
</protein>
<dbReference type="EMBL" id="CP000617">
    <property type="protein sequence ID" value="ABO59713.1"/>
    <property type="molecule type" value="Genomic_DNA"/>
</dbReference>
<reference evidence="1 2" key="1">
    <citation type="submission" date="2007-03" db="EMBL/GenBank/DDBJ databases">
        <title>Complete sequence of plasmid pBVIE01 of Burkholderia vietnamiensis G4.</title>
        <authorList>
            <consortium name="US DOE Joint Genome Institute"/>
            <person name="Copeland A."/>
            <person name="Lucas S."/>
            <person name="Lapidus A."/>
            <person name="Barry K."/>
            <person name="Detter J.C."/>
            <person name="Glavina del Rio T."/>
            <person name="Hammon N."/>
            <person name="Israni S."/>
            <person name="Dalin E."/>
            <person name="Tice H."/>
            <person name="Pitluck S."/>
            <person name="Chain P."/>
            <person name="Malfatti S."/>
            <person name="Shin M."/>
            <person name="Vergez L."/>
            <person name="Schmutz J."/>
            <person name="Larimer F."/>
            <person name="Land M."/>
            <person name="Hauser L."/>
            <person name="Kyrpides N."/>
            <person name="Tiedje J."/>
            <person name="Richardson P."/>
        </authorList>
    </citation>
    <scope>NUCLEOTIDE SEQUENCE [LARGE SCALE GENOMIC DNA]</scope>
    <source>
        <strain evidence="2">G4 / LMG 22486</strain>
        <plasmid evidence="1 2">pBVIE01</plasmid>
    </source>
</reference>
<organism evidence="1 2">
    <name type="scientific">Burkholderia vietnamiensis (strain G4 / LMG 22486)</name>
    <name type="common">Burkholderia cepacia (strain R1808)</name>
    <dbReference type="NCBI Taxonomy" id="269482"/>
    <lineage>
        <taxon>Bacteria</taxon>
        <taxon>Pseudomonadati</taxon>
        <taxon>Pseudomonadota</taxon>
        <taxon>Betaproteobacteria</taxon>
        <taxon>Burkholderiales</taxon>
        <taxon>Burkholderiaceae</taxon>
        <taxon>Burkholderia</taxon>
        <taxon>Burkholderia cepacia complex</taxon>
    </lineage>
</organism>
<sequence>MQVSINNDQRLFVIPSSGGYSCFGFDNCYRESLGLALAMGLDEKRPNEAEIGTLAQYEQYRDLLKLASQHPGFKAATWFDIETPLEVRDALERARTNGARLRIFYGDKETGRDWLSEYDVIGRIGRSMGTLKVPLMIANSSSSGGPAILDACIVRIIEAESKREWYRHVRYQTPEFELLPEGHPEIGDDYVAAVKVNGSLHARFKKPASAGRWIAFMKGERMNK</sequence>
<keyword evidence="1" id="KW-0614">Plasmid</keyword>
<dbReference type="KEGG" id="bvi:Bcep1808_6826"/>
<geneLocation type="plasmid" evidence="1 2">
    <name>pBVIE01</name>
</geneLocation>
<accession>A4JTW0</accession>
<proteinExistence type="predicted"/>
<evidence type="ECO:0000313" key="2">
    <source>
        <dbReference type="Proteomes" id="UP000002287"/>
    </source>
</evidence>
<dbReference type="HOGENOM" id="CLU_1260223_0_0_4"/>
<evidence type="ECO:0000313" key="1">
    <source>
        <dbReference type="EMBL" id="ABO59713.1"/>
    </source>
</evidence>
<dbReference type="Proteomes" id="UP000002287">
    <property type="component" value="Plasmid pBVIE01"/>
</dbReference>
<name>A4JTW0_BURVG</name>
<gene>
    <name evidence="1" type="ordered locus">Bcep1808_6826</name>
</gene>
<dbReference type="AlphaFoldDB" id="A4JTW0"/>